<accession>A0A3N9PDK5</accession>
<evidence type="ECO:0000259" key="1">
    <source>
        <dbReference type="Pfam" id="PF01408"/>
    </source>
</evidence>
<dbReference type="RefSeq" id="WP_124693998.1">
    <property type="nucleotide sequence ID" value="NZ_JBHUFE010000016.1"/>
</dbReference>
<evidence type="ECO:0000313" key="3">
    <source>
        <dbReference type="Proteomes" id="UP000282529"/>
    </source>
</evidence>
<dbReference type="InterPro" id="IPR051450">
    <property type="entry name" value="Gfo/Idh/MocA_Oxidoreductases"/>
</dbReference>
<name>A0A3N9PDK5_9BACL</name>
<dbReference type="Proteomes" id="UP000282529">
    <property type="component" value="Unassembled WGS sequence"/>
</dbReference>
<protein>
    <submittedName>
        <fullName evidence="2">Gfo/Idh/MocA family oxidoreductase</fullName>
    </submittedName>
</protein>
<dbReference type="InterPro" id="IPR000683">
    <property type="entry name" value="Gfo/Idh/MocA-like_OxRdtase_N"/>
</dbReference>
<evidence type="ECO:0000313" key="2">
    <source>
        <dbReference type="EMBL" id="RQW13357.1"/>
    </source>
</evidence>
<proteinExistence type="predicted"/>
<keyword evidence="3" id="KW-1185">Reference proteome</keyword>
<dbReference type="OrthoDB" id="9815825at2"/>
<feature type="domain" description="Gfo/Idh/MocA-like oxidoreductase N-terminal" evidence="1">
    <location>
        <begin position="1"/>
        <end position="117"/>
    </location>
</feature>
<gene>
    <name evidence="2" type="ORF">EH198_02700</name>
</gene>
<dbReference type="EMBL" id="RQPI01000001">
    <property type="protein sequence ID" value="RQW13357.1"/>
    <property type="molecule type" value="Genomic_DNA"/>
</dbReference>
<reference evidence="2 3" key="1">
    <citation type="submission" date="2018-11" db="EMBL/GenBank/DDBJ databases">
        <title>Genome sequence of strain 7197.</title>
        <authorList>
            <person name="Gao J."/>
            <person name="Sun J."/>
        </authorList>
    </citation>
    <scope>NUCLEOTIDE SEQUENCE [LARGE SCALE GENOMIC DNA]</scope>
    <source>
        <strain evidence="2 3">7197</strain>
    </source>
</reference>
<dbReference type="GO" id="GO:0000166">
    <property type="term" value="F:nucleotide binding"/>
    <property type="evidence" value="ECO:0007669"/>
    <property type="project" value="InterPro"/>
</dbReference>
<dbReference type="SUPFAM" id="SSF51735">
    <property type="entry name" value="NAD(P)-binding Rossmann-fold domains"/>
    <property type="match status" value="1"/>
</dbReference>
<dbReference type="InterPro" id="IPR036291">
    <property type="entry name" value="NAD(P)-bd_dom_sf"/>
</dbReference>
<dbReference type="Gene3D" id="3.30.360.10">
    <property type="entry name" value="Dihydrodipicolinate Reductase, domain 2"/>
    <property type="match status" value="1"/>
</dbReference>
<comment type="caution">
    <text evidence="2">The sequence shown here is derived from an EMBL/GenBank/DDBJ whole genome shotgun (WGS) entry which is preliminary data.</text>
</comment>
<dbReference type="AlphaFoldDB" id="A0A3N9PDK5"/>
<dbReference type="Gene3D" id="3.40.50.720">
    <property type="entry name" value="NAD(P)-binding Rossmann-like Domain"/>
    <property type="match status" value="1"/>
</dbReference>
<dbReference type="Pfam" id="PF01408">
    <property type="entry name" value="GFO_IDH_MocA"/>
    <property type="match status" value="1"/>
</dbReference>
<dbReference type="PANTHER" id="PTHR43377:SF1">
    <property type="entry name" value="BILIVERDIN REDUCTASE A"/>
    <property type="match status" value="1"/>
</dbReference>
<dbReference type="PANTHER" id="PTHR43377">
    <property type="entry name" value="BILIVERDIN REDUCTASE A"/>
    <property type="match status" value="1"/>
</dbReference>
<organism evidence="2 3">
    <name type="scientific">Paenibacillus rhizophilus</name>
    <dbReference type="NCBI Taxonomy" id="1850366"/>
    <lineage>
        <taxon>Bacteria</taxon>
        <taxon>Bacillati</taxon>
        <taxon>Bacillota</taxon>
        <taxon>Bacilli</taxon>
        <taxon>Bacillales</taxon>
        <taxon>Paenibacillaceae</taxon>
        <taxon>Paenibacillus</taxon>
    </lineage>
</organism>
<sequence length="312" mass="35097">MNIGVLGTGFGAYHASLLKNMDLSSRVVVFGRNLTKLAQLEQELKVEITRDMEEIFRDPDIDVIDLCLPSSLHCEIAVKALQYGKHVFCETPVCCSMEEAAAMLDAERRYGKRVLVNRFIHFDPAYAYLLESCLKGTYGKLLSLTLKRETPPLWGDLGLNTNPVNLMIHELDFINGIMDSPELIYAWGTEYKDARQSLVRAAFRRESTFAEIVSSSGMPDGYPFTVGYEAYFESGKLVFHESDCGDRSDPVLMEITASGERRLVLEEANPYAASLEHALQCFRQGTDSFLSLDRAVKSLEAAIEIRRKIKQK</sequence>